<sequence length="55" mass="6581">MSPMIHAQARVERILLDIYRRSLRTVRIKTRNTFVSVDGDHHKRKSTDRIHQVQL</sequence>
<dbReference type="AlphaFoldDB" id="A0A0P1I0V7"/>
<gene>
    <name evidence="1" type="ORF">RUE5091_00142</name>
</gene>
<evidence type="ECO:0000313" key="1">
    <source>
        <dbReference type="EMBL" id="CUJ83740.1"/>
    </source>
</evidence>
<protein>
    <submittedName>
        <fullName evidence="1">Uncharacterized protein</fullName>
    </submittedName>
</protein>
<accession>A0A0P1I0V7</accession>
<organism evidence="1 2">
    <name type="scientific">Ruegeria denitrificans</name>
    <dbReference type="NCBI Taxonomy" id="1715692"/>
    <lineage>
        <taxon>Bacteria</taxon>
        <taxon>Pseudomonadati</taxon>
        <taxon>Pseudomonadota</taxon>
        <taxon>Alphaproteobacteria</taxon>
        <taxon>Rhodobacterales</taxon>
        <taxon>Roseobacteraceae</taxon>
        <taxon>Ruegeria</taxon>
    </lineage>
</organism>
<keyword evidence="2" id="KW-1185">Reference proteome</keyword>
<dbReference type="Proteomes" id="UP000051260">
    <property type="component" value="Unassembled WGS sequence"/>
</dbReference>
<reference evidence="2" key="1">
    <citation type="submission" date="2015-09" db="EMBL/GenBank/DDBJ databases">
        <authorList>
            <person name="Rodrigo-Torres L."/>
            <person name="Arahal D.R."/>
        </authorList>
    </citation>
    <scope>NUCLEOTIDE SEQUENCE [LARGE SCALE GENOMIC DNA]</scope>
    <source>
        <strain evidence="2">CECT 5091</strain>
    </source>
</reference>
<name>A0A0P1I0V7_9RHOB</name>
<evidence type="ECO:0000313" key="2">
    <source>
        <dbReference type="Proteomes" id="UP000051260"/>
    </source>
</evidence>
<proteinExistence type="predicted"/>
<dbReference type="EMBL" id="CYUD01000001">
    <property type="protein sequence ID" value="CUJ83740.1"/>
    <property type="molecule type" value="Genomic_DNA"/>
</dbReference>